<comment type="caution">
    <text evidence="3">The sequence shown here is derived from an EMBL/GenBank/DDBJ whole genome shotgun (WGS) entry which is preliminary data.</text>
</comment>
<dbReference type="Proteomes" id="UP000252479">
    <property type="component" value="Unassembled WGS sequence"/>
</dbReference>
<dbReference type="InterPro" id="IPR050222">
    <property type="entry name" value="MATE_MdtK"/>
</dbReference>
<evidence type="ECO:0000256" key="1">
    <source>
        <dbReference type="ARBA" id="ARBA00022448"/>
    </source>
</evidence>
<keyword evidence="2" id="KW-0472">Membrane</keyword>
<feature type="transmembrane region" description="Helical" evidence="2">
    <location>
        <begin position="50"/>
        <end position="72"/>
    </location>
</feature>
<evidence type="ECO:0000256" key="2">
    <source>
        <dbReference type="SAM" id="Phobius"/>
    </source>
</evidence>
<organism evidence="3 4">
    <name type="scientific">Vibrio casei</name>
    <dbReference type="NCBI Taxonomy" id="673372"/>
    <lineage>
        <taxon>Bacteria</taxon>
        <taxon>Pseudomonadati</taxon>
        <taxon>Pseudomonadota</taxon>
        <taxon>Gammaproteobacteria</taxon>
        <taxon>Vibrionales</taxon>
        <taxon>Vibrionaceae</taxon>
        <taxon>Vibrio</taxon>
    </lineage>
</organism>
<dbReference type="GeneID" id="303189693"/>
<dbReference type="NCBIfam" id="TIGR00797">
    <property type="entry name" value="matE"/>
    <property type="match status" value="1"/>
</dbReference>
<keyword evidence="2" id="KW-1133">Transmembrane helix</keyword>
<dbReference type="InterPro" id="IPR002528">
    <property type="entry name" value="MATE_fam"/>
</dbReference>
<dbReference type="GO" id="GO:0042910">
    <property type="term" value="F:xenobiotic transmembrane transporter activity"/>
    <property type="evidence" value="ECO:0007669"/>
    <property type="project" value="InterPro"/>
</dbReference>
<feature type="transmembrane region" description="Helical" evidence="2">
    <location>
        <begin position="257"/>
        <end position="278"/>
    </location>
</feature>
<dbReference type="PANTHER" id="PTHR43298">
    <property type="entry name" value="MULTIDRUG RESISTANCE PROTEIN NORM-RELATED"/>
    <property type="match status" value="1"/>
</dbReference>
<dbReference type="GO" id="GO:0005886">
    <property type="term" value="C:plasma membrane"/>
    <property type="evidence" value="ECO:0007669"/>
    <property type="project" value="TreeGrafter"/>
</dbReference>
<dbReference type="PANTHER" id="PTHR43298:SF2">
    <property type="entry name" value="FMN_FAD EXPORTER YEEO-RELATED"/>
    <property type="match status" value="1"/>
</dbReference>
<dbReference type="EMBL" id="QPGL01000002">
    <property type="protein sequence ID" value="RCS70227.1"/>
    <property type="molecule type" value="Genomic_DNA"/>
</dbReference>
<reference evidence="3 4" key="1">
    <citation type="journal article" date="2017" name="Elife">
        <title>Extensive horizontal gene transfer in cheese-associated bacteria.</title>
        <authorList>
            <person name="Bonham K.S."/>
            <person name="Wolfe B.E."/>
            <person name="Dutton R.J."/>
        </authorList>
    </citation>
    <scope>NUCLEOTIDE SEQUENCE [LARGE SCALE GENOMIC DNA]</scope>
    <source>
        <strain evidence="3 4">JB196</strain>
    </source>
</reference>
<protein>
    <submittedName>
        <fullName evidence="3">MATE family efflux transporter</fullName>
    </submittedName>
</protein>
<proteinExistence type="predicted"/>
<feature type="transmembrane region" description="Helical" evidence="2">
    <location>
        <begin position="194"/>
        <end position="219"/>
    </location>
</feature>
<feature type="transmembrane region" description="Helical" evidence="2">
    <location>
        <begin position="93"/>
        <end position="116"/>
    </location>
</feature>
<dbReference type="OrthoDB" id="9806302at2"/>
<feature type="transmembrane region" description="Helical" evidence="2">
    <location>
        <begin position="165"/>
        <end position="188"/>
    </location>
</feature>
<accession>A0A368LHN0</accession>
<name>A0A368LHN0_9VIBR</name>
<dbReference type="GO" id="GO:0015297">
    <property type="term" value="F:antiporter activity"/>
    <property type="evidence" value="ECO:0007669"/>
    <property type="project" value="InterPro"/>
</dbReference>
<sequence>MKERNSAIFEGSISKVLLKIAFPIVLAQILQSAYQLTDAFWVGRLGAAQVAAVSVSAPVTFLVIALGAGLAMAGATLSAQYMGAGNQKMVNHVAAQTMVMVIISAIVLGLTGYVLSPYFLTLLGVDSTVYNDALKYMHVSFIGVIFVFIYAIFQSIMRGIGQVKVPLYIVLCTVILNFGLDPLFIFGFGRFDGLGVMGAALATLVTQGIAACIGLWVFIRGRHGIQLDLSSFKPDFLYIKRAFFLGAPGSVELSARALGLMIMSFLVASFGTVTIASYGVGSTVLQVITIPAMGLAMAVSTLVGQNIGAKNIERASDYT</sequence>
<dbReference type="RefSeq" id="WP_086959846.1">
    <property type="nucleotide sequence ID" value="NZ_AP018681.1"/>
</dbReference>
<evidence type="ECO:0000313" key="4">
    <source>
        <dbReference type="Proteomes" id="UP000252479"/>
    </source>
</evidence>
<keyword evidence="1" id="KW-0813">Transport</keyword>
<feature type="transmembrane region" description="Helical" evidence="2">
    <location>
        <begin position="136"/>
        <end position="153"/>
    </location>
</feature>
<evidence type="ECO:0000313" key="3">
    <source>
        <dbReference type="EMBL" id="RCS70227.1"/>
    </source>
</evidence>
<dbReference type="AlphaFoldDB" id="A0A368LHN0"/>
<feature type="transmembrane region" description="Helical" evidence="2">
    <location>
        <begin position="284"/>
        <end position="304"/>
    </location>
</feature>
<dbReference type="Pfam" id="PF01554">
    <property type="entry name" value="MatE"/>
    <property type="match status" value="2"/>
</dbReference>
<keyword evidence="4" id="KW-1185">Reference proteome</keyword>
<gene>
    <name evidence="3" type="ORF">CIK83_12250</name>
</gene>
<keyword evidence="2" id="KW-0812">Transmembrane</keyword>